<evidence type="ECO:0000313" key="2">
    <source>
        <dbReference type="Proteomes" id="UP001472866"/>
    </source>
</evidence>
<protein>
    <recommendedName>
        <fullName evidence="3">V-type proton ATPase subunit</fullName>
    </recommendedName>
</protein>
<sequence>MFCCFGGKTLDKAFAKLDAQAVHKATVIGDDHACMKRFFQHVRFLNEPTLHEEPLDAQERLKVSFYIRRQKINDLLLKCTKLKVEEHEDMKPHLERVEQLAIDLEGRGTNMNAIFRSEGNQKILEEKDAILALATFLEASSNFDYEKLEATFDDGYKFSVREMLSVVEDGQVGDWAPTQSRIGNVNFSFSDHLSKDRRSSADFSGVEHIQHDLVILIIPAVEVLKDSFEEYMDRYRVYMSPCVVEDGLTMVLVLTGLTEMKDYCRKKLRADYVGKIEDSTKRIVEFCCTVVEDQDVALTKLKLPLVTFVDFDDFVRFRRMMNDIAKVFSGGETDQKRTSVFLNERESFFT</sequence>
<gene>
    <name evidence="1" type="ORF">HKI87_13g73010</name>
</gene>
<dbReference type="AlphaFoldDB" id="A0AAX4PIF9"/>
<dbReference type="Proteomes" id="UP001472866">
    <property type="component" value="Chromosome 13"/>
</dbReference>
<name>A0AAX4PIF9_9CHLO</name>
<dbReference type="EMBL" id="CP151513">
    <property type="protein sequence ID" value="WZN65739.1"/>
    <property type="molecule type" value="Genomic_DNA"/>
</dbReference>
<accession>A0AAX4PIF9</accession>
<keyword evidence="2" id="KW-1185">Reference proteome</keyword>
<organism evidence="1 2">
    <name type="scientific">Chloropicon roscoffensis</name>
    <dbReference type="NCBI Taxonomy" id="1461544"/>
    <lineage>
        <taxon>Eukaryota</taxon>
        <taxon>Viridiplantae</taxon>
        <taxon>Chlorophyta</taxon>
        <taxon>Chloropicophyceae</taxon>
        <taxon>Chloropicales</taxon>
        <taxon>Chloropicaceae</taxon>
        <taxon>Chloropicon</taxon>
    </lineage>
</organism>
<reference evidence="1 2" key="1">
    <citation type="submission" date="2024-03" db="EMBL/GenBank/DDBJ databases">
        <title>Complete genome sequence of the green alga Chloropicon roscoffensis RCC1871.</title>
        <authorList>
            <person name="Lemieux C."/>
            <person name="Pombert J.-F."/>
            <person name="Otis C."/>
            <person name="Turmel M."/>
        </authorList>
    </citation>
    <scope>NUCLEOTIDE SEQUENCE [LARGE SCALE GENOMIC DNA]</scope>
    <source>
        <strain evidence="1 2">RCC1871</strain>
    </source>
</reference>
<evidence type="ECO:0000313" key="1">
    <source>
        <dbReference type="EMBL" id="WZN65739.1"/>
    </source>
</evidence>
<evidence type="ECO:0008006" key="3">
    <source>
        <dbReference type="Google" id="ProtNLM"/>
    </source>
</evidence>
<proteinExistence type="predicted"/>